<name>A0A6N2N469_SALVM</name>
<reference evidence="2" key="1">
    <citation type="submission" date="2019-03" db="EMBL/GenBank/DDBJ databases">
        <authorList>
            <person name="Mank J."/>
            <person name="Almeida P."/>
        </authorList>
    </citation>
    <scope>NUCLEOTIDE SEQUENCE</scope>
    <source>
        <strain evidence="2">78183</strain>
    </source>
</reference>
<dbReference type="PANTHER" id="PTHR46975">
    <property type="entry name" value="PROTEIN SWEETIE"/>
    <property type="match status" value="1"/>
</dbReference>
<evidence type="ECO:0000313" key="2">
    <source>
        <dbReference type="EMBL" id="VFU55696.1"/>
    </source>
</evidence>
<dbReference type="AlphaFoldDB" id="A0A6N2N469"/>
<feature type="transmembrane region" description="Helical" evidence="1">
    <location>
        <begin position="47"/>
        <end position="70"/>
    </location>
</feature>
<dbReference type="InterPro" id="IPR044218">
    <property type="entry name" value="SWEETIE"/>
</dbReference>
<keyword evidence="1" id="KW-0472">Membrane</keyword>
<evidence type="ECO:0000256" key="1">
    <source>
        <dbReference type="SAM" id="Phobius"/>
    </source>
</evidence>
<feature type="transmembrane region" description="Helical" evidence="1">
    <location>
        <begin position="12"/>
        <end position="35"/>
    </location>
</feature>
<keyword evidence="1" id="KW-0812">Transmembrane</keyword>
<protein>
    <submittedName>
        <fullName evidence="2">Uncharacterized protein</fullName>
    </submittedName>
</protein>
<keyword evidence="1" id="KW-1133">Transmembrane helix</keyword>
<dbReference type="EMBL" id="CAADRP010001896">
    <property type="protein sequence ID" value="VFU55696.1"/>
    <property type="molecule type" value="Genomic_DNA"/>
</dbReference>
<proteinExistence type="predicted"/>
<accession>A0A6N2N469</accession>
<dbReference type="PANTHER" id="PTHR46975:SF2">
    <property type="entry name" value="PROTEIN SWEETIE"/>
    <property type="match status" value="1"/>
</dbReference>
<gene>
    <name evidence="2" type="ORF">SVIM_LOCUS396789</name>
</gene>
<organism evidence="2">
    <name type="scientific">Salix viminalis</name>
    <name type="common">Common osier</name>
    <name type="synonym">Basket willow</name>
    <dbReference type="NCBI Taxonomy" id="40686"/>
    <lineage>
        <taxon>Eukaryota</taxon>
        <taxon>Viridiplantae</taxon>
        <taxon>Streptophyta</taxon>
        <taxon>Embryophyta</taxon>
        <taxon>Tracheophyta</taxon>
        <taxon>Spermatophyta</taxon>
        <taxon>Magnoliopsida</taxon>
        <taxon>eudicotyledons</taxon>
        <taxon>Gunneridae</taxon>
        <taxon>Pentapetalae</taxon>
        <taxon>rosids</taxon>
        <taxon>fabids</taxon>
        <taxon>Malpighiales</taxon>
        <taxon>Salicaceae</taxon>
        <taxon>Saliceae</taxon>
        <taxon>Salix</taxon>
    </lineage>
</organism>
<sequence>MHYYVNLLVKGFYLFVTLEVTAFISSISMAMPCMFKLLILYSIYMIFLEYSFNISSITAELSLIFLLQIVQNCPADFLEAVRIDEALSDHLHCEELISPLFIVAKILVKRCEPKQLKSVVVALVLVGYKCIREAMTELSFSTANDFVKCTTPLMKNLIDGERLDSAGQGNNGSHLRAILELV</sequence>
<dbReference type="GO" id="GO:0005975">
    <property type="term" value="P:carbohydrate metabolic process"/>
    <property type="evidence" value="ECO:0007669"/>
    <property type="project" value="InterPro"/>
</dbReference>